<protein>
    <recommendedName>
        <fullName evidence="4">Phage abortive infection protein</fullName>
    </recommendedName>
</protein>
<keyword evidence="3" id="KW-1185">Reference proteome</keyword>
<accession>S6APQ5</accession>
<keyword evidence="1" id="KW-1133">Transmembrane helix</keyword>
<keyword evidence="1" id="KW-0812">Transmembrane</keyword>
<evidence type="ECO:0008006" key="4">
    <source>
        <dbReference type="Google" id="ProtNLM"/>
    </source>
</evidence>
<sequence length="240" mass="28097">MESKRTWIWAGLGVLVLATLVTALPWIGNFHNHLWSDDPAHWGQFGDYIGGTLATILAALSFGGLMLNVIQQNQAMRKEWQLRDDESYVKQAVVCLERAFSKVRPNPNRSFPLRSRLLWLECARLILTAESMANNIKTAGFKAMYESEREHWRGQFRNLFDPENEMFLVSNLPTYFEKGKYGDEALEHNSVYVIYEFMTWQDEQPDPIKTIDYKWNLKRILHGYRGAREYLHKFDKSLKD</sequence>
<evidence type="ECO:0000256" key="1">
    <source>
        <dbReference type="SAM" id="Phobius"/>
    </source>
</evidence>
<dbReference type="Proteomes" id="UP000015503">
    <property type="component" value="Chromosome"/>
</dbReference>
<evidence type="ECO:0000313" key="3">
    <source>
        <dbReference type="Proteomes" id="UP000015503"/>
    </source>
</evidence>
<dbReference type="AlphaFoldDB" id="S6APQ5"/>
<evidence type="ECO:0000313" key="2">
    <source>
        <dbReference type="EMBL" id="BAN47678.1"/>
    </source>
</evidence>
<feature type="transmembrane region" description="Helical" evidence="1">
    <location>
        <begin position="7"/>
        <end position="28"/>
    </location>
</feature>
<dbReference type="HOGENOM" id="CLU_1155616_0_0_6"/>
<dbReference type="OrthoDB" id="6422829at2"/>
<dbReference type="RefSeq" id="WP_016491878.1">
    <property type="nucleotide sequence ID" value="NC_021499.1"/>
</dbReference>
<reference evidence="2 3" key="1">
    <citation type="journal article" date="2013" name="Genome Announc.">
        <title>Complete Genome Sequence of the Carbazole Degrader Pseudomonas resinovorans Strain CA10 (NBRC 106553).</title>
        <authorList>
            <person name="Shintani M."/>
            <person name="Hosoyama A."/>
            <person name="Ohji S."/>
            <person name="Tsuchikane K."/>
            <person name="Takarada H."/>
            <person name="Yamazoe A."/>
            <person name="Fujita N."/>
            <person name="Nojiri H."/>
        </authorList>
    </citation>
    <scope>NUCLEOTIDE SEQUENCE [LARGE SCALE GENOMIC DNA]</scope>
    <source>
        <strain evidence="2 3">NBRC 106553</strain>
    </source>
</reference>
<dbReference type="EMBL" id="AP013068">
    <property type="protein sequence ID" value="BAN47678.1"/>
    <property type="molecule type" value="Genomic_DNA"/>
</dbReference>
<feature type="transmembrane region" description="Helical" evidence="1">
    <location>
        <begin position="48"/>
        <end position="70"/>
    </location>
</feature>
<gene>
    <name evidence="2" type="ORF">PCA10_19460</name>
</gene>
<dbReference type="KEGG" id="pre:PCA10_19460"/>
<organism evidence="2 3">
    <name type="scientific">Metapseudomonas resinovorans NBRC 106553</name>
    <dbReference type="NCBI Taxonomy" id="1245471"/>
    <lineage>
        <taxon>Bacteria</taxon>
        <taxon>Pseudomonadati</taxon>
        <taxon>Pseudomonadota</taxon>
        <taxon>Gammaproteobacteria</taxon>
        <taxon>Pseudomonadales</taxon>
        <taxon>Pseudomonadaceae</taxon>
        <taxon>Metapseudomonas</taxon>
    </lineage>
</organism>
<name>S6APQ5_METRE</name>
<keyword evidence="1" id="KW-0472">Membrane</keyword>
<proteinExistence type="predicted"/>